<gene>
    <name evidence="1" type="ORF">HA336_00720</name>
</gene>
<dbReference type="SUPFAM" id="SSF54913">
    <property type="entry name" value="GlnB-like"/>
    <property type="match status" value="1"/>
</dbReference>
<dbReference type="Proteomes" id="UP000619545">
    <property type="component" value="Unassembled WGS sequence"/>
</dbReference>
<dbReference type="OMA" id="KYTIIEI"/>
<dbReference type="GeneID" id="1477207"/>
<evidence type="ECO:0000313" key="1">
    <source>
        <dbReference type="EMBL" id="HII69739.1"/>
    </source>
</evidence>
<organism evidence="1 2">
    <name type="scientific">Methanopyrus kandleri</name>
    <dbReference type="NCBI Taxonomy" id="2320"/>
    <lineage>
        <taxon>Archaea</taxon>
        <taxon>Methanobacteriati</taxon>
        <taxon>Methanobacteriota</taxon>
        <taxon>Methanomada group</taxon>
        <taxon>Methanopyri</taxon>
        <taxon>Methanopyrales</taxon>
        <taxon>Methanopyraceae</taxon>
        <taxon>Methanopyrus</taxon>
    </lineage>
</organism>
<sequence>MKEVRLFVDPENVGRVMNAMADVGVTGFYAIEYRGVAPDRWAGFEIREDPESAIKALNDLSERAVMIVTVVPEECVEKLKDAAAERLAGERYTIIVTDVEEIHVDYGR</sequence>
<name>A0A832WNJ7_9EURY</name>
<evidence type="ECO:0008006" key="3">
    <source>
        <dbReference type="Google" id="ProtNLM"/>
    </source>
</evidence>
<dbReference type="Pfam" id="PF10126">
    <property type="entry name" value="Nit_Regul_Hom"/>
    <property type="match status" value="1"/>
</dbReference>
<reference evidence="1" key="1">
    <citation type="journal article" date="2020" name="bioRxiv">
        <title>A rank-normalized archaeal taxonomy based on genome phylogeny resolves widespread incomplete and uneven classifications.</title>
        <authorList>
            <person name="Rinke C."/>
            <person name="Chuvochina M."/>
            <person name="Mussig A.J."/>
            <person name="Chaumeil P.-A."/>
            <person name="Waite D.W."/>
            <person name="Whitman W.B."/>
            <person name="Parks D.H."/>
            <person name="Hugenholtz P."/>
        </authorList>
    </citation>
    <scope>NUCLEOTIDE SEQUENCE</scope>
    <source>
        <strain evidence="1">UBA8853</strain>
    </source>
</reference>
<dbReference type="InterPro" id="IPR015867">
    <property type="entry name" value="N-reg_PII/ATP_PRibTrfase_C"/>
</dbReference>
<dbReference type="PIRSF" id="PIRSF005637">
    <property type="entry name" value="UCP005637"/>
    <property type="match status" value="1"/>
</dbReference>
<accession>A0A832WNJ7</accession>
<dbReference type="EMBL" id="DUJS01000001">
    <property type="protein sequence ID" value="HII69739.1"/>
    <property type="molecule type" value="Genomic_DNA"/>
</dbReference>
<protein>
    <recommendedName>
        <fullName evidence="3">Nitrogen regulatory protein PII</fullName>
    </recommendedName>
</protein>
<evidence type="ECO:0000313" key="2">
    <source>
        <dbReference type="Proteomes" id="UP000619545"/>
    </source>
</evidence>
<proteinExistence type="predicted"/>
<dbReference type="AlphaFoldDB" id="A0A832WNJ7"/>
<dbReference type="InterPro" id="IPR011322">
    <property type="entry name" value="N-reg_PII-like_a/b"/>
</dbReference>
<dbReference type="RefSeq" id="WP_011019474.1">
    <property type="nucleotide sequence ID" value="NZ_DUJS01000001.1"/>
</dbReference>
<comment type="caution">
    <text evidence="1">The sequence shown here is derived from an EMBL/GenBank/DDBJ whole genome shotgun (WGS) entry which is preliminary data.</text>
</comment>
<dbReference type="InterPro" id="IPR019296">
    <property type="entry name" value="Unchr_N-regulatory-PII-rel"/>
</dbReference>
<dbReference type="InterPro" id="IPR024184">
    <property type="entry name" value="UCP005637"/>
</dbReference>
<dbReference type="Gene3D" id="3.30.70.120">
    <property type="match status" value="1"/>
</dbReference>